<evidence type="ECO:0000313" key="1">
    <source>
        <dbReference type="EMBL" id="KAF2476470.1"/>
    </source>
</evidence>
<comment type="caution">
    <text evidence="1">The sequence shown here is derived from an EMBL/GenBank/DDBJ whole genome shotgun (WGS) entry which is preliminary data.</text>
</comment>
<keyword evidence="2" id="KW-1185">Reference proteome</keyword>
<accession>A0ACB6RCL6</accession>
<organism evidence="1 2">
    <name type="scientific">Lindgomyces ingoldianus</name>
    <dbReference type="NCBI Taxonomy" id="673940"/>
    <lineage>
        <taxon>Eukaryota</taxon>
        <taxon>Fungi</taxon>
        <taxon>Dikarya</taxon>
        <taxon>Ascomycota</taxon>
        <taxon>Pezizomycotina</taxon>
        <taxon>Dothideomycetes</taxon>
        <taxon>Pleosporomycetidae</taxon>
        <taxon>Pleosporales</taxon>
        <taxon>Lindgomycetaceae</taxon>
        <taxon>Lindgomyces</taxon>
    </lineage>
</organism>
<proteinExistence type="predicted"/>
<name>A0ACB6RCL6_9PLEO</name>
<dbReference type="Proteomes" id="UP000799755">
    <property type="component" value="Unassembled WGS sequence"/>
</dbReference>
<gene>
    <name evidence="1" type="ORF">BDR25DRAFT_349558</name>
</gene>
<reference evidence="1" key="1">
    <citation type="journal article" date="2020" name="Stud. Mycol.">
        <title>101 Dothideomycetes genomes: a test case for predicting lifestyles and emergence of pathogens.</title>
        <authorList>
            <person name="Haridas S."/>
            <person name="Albert R."/>
            <person name="Binder M."/>
            <person name="Bloem J."/>
            <person name="Labutti K."/>
            <person name="Salamov A."/>
            <person name="Andreopoulos B."/>
            <person name="Baker S."/>
            <person name="Barry K."/>
            <person name="Bills G."/>
            <person name="Bluhm B."/>
            <person name="Cannon C."/>
            <person name="Castanera R."/>
            <person name="Culley D."/>
            <person name="Daum C."/>
            <person name="Ezra D."/>
            <person name="Gonzalez J."/>
            <person name="Henrissat B."/>
            <person name="Kuo A."/>
            <person name="Liang C."/>
            <person name="Lipzen A."/>
            <person name="Lutzoni F."/>
            <person name="Magnuson J."/>
            <person name="Mondo S."/>
            <person name="Nolan M."/>
            <person name="Ohm R."/>
            <person name="Pangilinan J."/>
            <person name="Park H.-J."/>
            <person name="Ramirez L."/>
            <person name="Alfaro M."/>
            <person name="Sun H."/>
            <person name="Tritt A."/>
            <person name="Yoshinaga Y."/>
            <person name="Zwiers L.-H."/>
            <person name="Turgeon B."/>
            <person name="Goodwin S."/>
            <person name="Spatafora J."/>
            <person name="Crous P."/>
            <person name="Grigoriev I."/>
        </authorList>
    </citation>
    <scope>NUCLEOTIDE SEQUENCE</scope>
    <source>
        <strain evidence="1">ATCC 200398</strain>
    </source>
</reference>
<dbReference type="EMBL" id="MU003494">
    <property type="protein sequence ID" value="KAF2476470.1"/>
    <property type="molecule type" value="Genomic_DNA"/>
</dbReference>
<protein>
    <submittedName>
        <fullName evidence="1">Uncharacterized protein</fullName>
    </submittedName>
</protein>
<sequence>MAPLALDHAALLQYTTTVEGTQGLFMPLRGRDTILTWFEYKARLRVRNWEINLTWRLQRMTIYRIQPYRNSKRKGKNQTNHVGNNATFSGEAAAPPPPKKPRQHWGELRELSTANTNYGAGSRSKKGNAVSPNPHCSSLHLSLILNQHSENDPTKVGSACDYVLTPYNFDEEAPAQSHSQATGPESFVRSSGNPATPVIKYRTPSSPVFPQAGLAADPMGLDAAQSLSSPPVALPPVPNSFAAALMPVYRTILCVPPMSIEDHLERFRVAHGILFEVNDLLAHYSNIQFTLSIRDGGWSGRPLSVISAPQRSPIAEKKGPVVHSDRWSMRAVFLACVVLWVLPVPARMFKWDYLASTAVETGCEISRRAKRVCDRREQAPEYRKYATLTNTTPAQPTHLPYPPNPYDPLFLTPLLFRLHSFTLSTRSSHEMSSREVVKSFMARVTLAYSSSSLKYYLSSMGKSLESFEERAMSSPNWPLMGNKPEAHDNGYEISYFMELCFLKLRYITHRQRKIHNELSFSLLDGKKGSKCTTPRH</sequence>
<evidence type="ECO:0000313" key="2">
    <source>
        <dbReference type="Proteomes" id="UP000799755"/>
    </source>
</evidence>